<protein>
    <submittedName>
        <fullName evidence="7">Transcriptional regulator</fullName>
    </submittedName>
</protein>
<evidence type="ECO:0000256" key="3">
    <source>
        <dbReference type="ARBA" id="ARBA00023125"/>
    </source>
</evidence>
<gene>
    <name evidence="7" type="ORF">GCM10011320_13900</name>
</gene>
<keyword evidence="4" id="KW-0010">Activator</keyword>
<dbReference type="GO" id="GO:0003677">
    <property type="term" value="F:DNA binding"/>
    <property type="evidence" value="ECO:0007669"/>
    <property type="project" value="UniProtKB-KW"/>
</dbReference>
<dbReference type="SUPFAM" id="SSF46785">
    <property type="entry name" value="Winged helix' DNA-binding domain"/>
    <property type="match status" value="1"/>
</dbReference>
<dbReference type="InterPro" id="IPR036390">
    <property type="entry name" value="WH_DNA-bd_sf"/>
</dbReference>
<evidence type="ECO:0000313" key="8">
    <source>
        <dbReference type="Proteomes" id="UP000661507"/>
    </source>
</evidence>
<accession>A0A917NKJ7</accession>
<evidence type="ECO:0000259" key="6">
    <source>
        <dbReference type="PROSITE" id="PS50931"/>
    </source>
</evidence>
<dbReference type="GO" id="GO:0003700">
    <property type="term" value="F:DNA-binding transcription factor activity"/>
    <property type="evidence" value="ECO:0007669"/>
    <property type="project" value="InterPro"/>
</dbReference>
<dbReference type="Pfam" id="PF00126">
    <property type="entry name" value="HTH_1"/>
    <property type="match status" value="1"/>
</dbReference>
<dbReference type="AlphaFoldDB" id="A0A917NKJ7"/>
<organism evidence="7 8">
    <name type="scientific">Neoroseomonas lacus</name>
    <dbReference type="NCBI Taxonomy" id="287609"/>
    <lineage>
        <taxon>Bacteria</taxon>
        <taxon>Pseudomonadati</taxon>
        <taxon>Pseudomonadota</taxon>
        <taxon>Alphaproteobacteria</taxon>
        <taxon>Acetobacterales</taxon>
        <taxon>Acetobacteraceae</taxon>
        <taxon>Neoroseomonas</taxon>
    </lineage>
</organism>
<dbReference type="PRINTS" id="PR00039">
    <property type="entry name" value="HTHLYSR"/>
</dbReference>
<dbReference type="PANTHER" id="PTHR30293">
    <property type="entry name" value="TRANSCRIPTIONAL REGULATORY PROTEIN NAC-RELATED"/>
    <property type="match status" value="1"/>
</dbReference>
<dbReference type="Gene3D" id="3.40.190.290">
    <property type="match status" value="1"/>
</dbReference>
<keyword evidence="3" id="KW-0238">DNA-binding</keyword>
<dbReference type="InterPro" id="IPR036388">
    <property type="entry name" value="WH-like_DNA-bd_sf"/>
</dbReference>
<evidence type="ECO:0000256" key="2">
    <source>
        <dbReference type="ARBA" id="ARBA00023015"/>
    </source>
</evidence>
<proteinExistence type="inferred from homology"/>
<dbReference type="EMBL" id="BMKW01000003">
    <property type="protein sequence ID" value="GGJ08130.1"/>
    <property type="molecule type" value="Genomic_DNA"/>
</dbReference>
<dbReference type="InterPro" id="IPR000847">
    <property type="entry name" value="LysR_HTH_N"/>
</dbReference>
<dbReference type="PROSITE" id="PS50931">
    <property type="entry name" value="HTH_LYSR"/>
    <property type="match status" value="1"/>
</dbReference>
<evidence type="ECO:0000313" key="7">
    <source>
        <dbReference type="EMBL" id="GGJ08130.1"/>
    </source>
</evidence>
<evidence type="ECO:0000256" key="5">
    <source>
        <dbReference type="ARBA" id="ARBA00023163"/>
    </source>
</evidence>
<feature type="domain" description="HTH lysR-type" evidence="6">
    <location>
        <begin position="1"/>
        <end position="58"/>
    </location>
</feature>
<dbReference type="InterPro" id="IPR005119">
    <property type="entry name" value="LysR_subst-bd"/>
</dbReference>
<comment type="similarity">
    <text evidence="1">Belongs to the LysR transcriptional regulatory family.</text>
</comment>
<dbReference type="FunFam" id="1.10.10.10:FF:000001">
    <property type="entry name" value="LysR family transcriptional regulator"/>
    <property type="match status" value="1"/>
</dbReference>
<dbReference type="SUPFAM" id="SSF53850">
    <property type="entry name" value="Periplasmic binding protein-like II"/>
    <property type="match status" value="1"/>
</dbReference>
<reference evidence="7" key="1">
    <citation type="journal article" date="2014" name="Int. J. Syst. Evol. Microbiol.">
        <title>Complete genome sequence of Corynebacterium casei LMG S-19264T (=DSM 44701T), isolated from a smear-ripened cheese.</title>
        <authorList>
            <consortium name="US DOE Joint Genome Institute (JGI-PGF)"/>
            <person name="Walter F."/>
            <person name="Albersmeier A."/>
            <person name="Kalinowski J."/>
            <person name="Ruckert C."/>
        </authorList>
    </citation>
    <scope>NUCLEOTIDE SEQUENCE</scope>
    <source>
        <strain evidence="7">CGMCC 1.3617</strain>
    </source>
</reference>
<name>A0A917NKJ7_9PROT</name>
<sequence length="324" mass="34454">MDLRQLRTFREIAEAGSLSRAADRLRIAQPALSRQVRLLETEAGLALFTRHGRGMALTEAGRELLARVVGPMRQLEQAVQEVRALAGSIAGQVALGMMPTVAAVLAGPLSRRVAQRYPDVSLRVVEGYTGHLIEWVQRGATDATLLYGRATDYHLPVRDLFVEGLVLAGPSGSGLSPTAPVTLAAAARHPLVLPSRPHGLRAIVDAAAARARVTLNLRHEADSFLVLKDLVECGLGFAILPRSAIRREEAEGRMTVAPLLRPVIRRHVVLALPPDRTPGRATEAVLALLAEEVAARASEGDWQVSAASGGAAGMAIASPAEHKA</sequence>
<evidence type="ECO:0000256" key="1">
    <source>
        <dbReference type="ARBA" id="ARBA00009437"/>
    </source>
</evidence>
<evidence type="ECO:0000256" key="4">
    <source>
        <dbReference type="ARBA" id="ARBA00023159"/>
    </source>
</evidence>
<comment type="caution">
    <text evidence="7">The sequence shown here is derived from an EMBL/GenBank/DDBJ whole genome shotgun (WGS) entry which is preliminary data.</text>
</comment>
<dbReference type="Gene3D" id="1.10.10.10">
    <property type="entry name" value="Winged helix-like DNA-binding domain superfamily/Winged helix DNA-binding domain"/>
    <property type="match status" value="1"/>
</dbReference>
<keyword evidence="8" id="KW-1185">Reference proteome</keyword>
<reference evidence="7" key="2">
    <citation type="submission" date="2020-09" db="EMBL/GenBank/DDBJ databases">
        <authorList>
            <person name="Sun Q."/>
            <person name="Zhou Y."/>
        </authorList>
    </citation>
    <scope>NUCLEOTIDE SEQUENCE</scope>
    <source>
        <strain evidence="7">CGMCC 1.3617</strain>
    </source>
</reference>
<dbReference type="GO" id="GO:2000142">
    <property type="term" value="P:regulation of DNA-templated transcription initiation"/>
    <property type="evidence" value="ECO:0007669"/>
    <property type="project" value="TreeGrafter"/>
</dbReference>
<keyword evidence="5" id="KW-0804">Transcription</keyword>
<dbReference type="Pfam" id="PF03466">
    <property type="entry name" value="LysR_substrate"/>
    <property type="match status" value="1"/>
</dbReference>
<keyword evidence="2" id="KW-0805">Transcription regulation</keyword>
<dbReference type="RefSeq" id="WP_188966222.1">
    <property type="nucleotide sequence ID" value="NZ_BMKW01000003.1"/>
</dbReference>
<dbReference type="PANTHER" id="PTHR30293:SF0">
    <property type="entry name" value="NITROGEN ASSIMILATION REGULATORY PROTEIN NAC"/>
    <property type="match status" value="1"/>
</dbReference>
<dbReference type="Proteomes" id="UP000661507">
    <property type="component" value="Unassembled WGS sequence"/>
</dbReference>